<keyword evidence="4" id="KW-0508">mRNA splicing</keyword>
<dbReference type="EMBL" id="MNCJ02000325">
    <property type="protein sequence ID" value="KAF5785268.1"/>
    <property type="molecule type" value="Genomic_DNA"/>
</dbReference>
<keyword evidence="2" id="KW-0507">mRNA processing</keyword>
<evidence type="ECO:0000256" key="4">
    <source>
        <dbReference type="ARBA" id="ARBA00023187"/>
    </source>
</evidence>
<feature type="compositionally biased region" description="Basic and acidic residues" evidence="7">
    <location>
        <begin position="588"/>
        <end position="605"/>
    </location>
</feature>
<dbReference type="Gene3D" id="3.30.70.330">
    <property type="match status" value="1"/>
</dbReference>
<evidence type="ECO:0000259" key="8">
    <source>
        <dbReference type="PROSITE" id="PS50102"/>
    </source>
</evidence>
<evidence type="ECO:0000256" key="2">
    <source>
        <dbReference type="ARBA" id="ARBA00022664"/>
    </source>
</evidence>
<dbReference type="InterPro" id="IPR051106">
    <property type="entry name" value="RNA-bind/splicing_reg"/>
</dbReference>
<name>A0A9K3HV55_HELAN</name>
<dbReference type="GO" id="GO:0005634">
    <property type="term" value="C:nucleus"/>
    <property type="evidence" value="ECO:0007669"/>
    <property type="project" value="UniProtKB-SubCell"/>
</dbReference>
<dbReference type="GO" id="GO:0008380">
    <property type="term" value="P:RNA splicing"/>
    <property type="evidence" value="ECO:0007669"/>
    <property type="project" value="UniProtKB-KW"/>
</dbReference>
<proteinExistence type="predicted"/>
<reference evidence="9" key="1">
    <citation type="journal article" date="2017" name="Nature">
        <title>The sunflower genome provides insights into oil metabolism, flowering and Asterid evolution.</title>
        <authorList>
            <person name="Badouin H."/>
            <person name="Gouzy J."/>
            <person name="Grassa C.J."/>
            <person name="Murat F."/>
            <person name="Staton S.E."/>
            <person name="Cottret L."/>
            <person name="Lelandais-Briere C."/>
            <person name="Owens G.L."/>
            <person name="Carrere S."/>
            <person name="Mayjonade B."/>
            <person name="Legrand L."/>
            <person name="Gill N."/>
            <person name="Kane N.C."/>
            <person name="Bowers J.E."/>
            <person name="Hubner S."/>
            <person name="Bellec A."/>
            <person name="Berard A."/>
            <person name="Berges H."/>
            <person name="Blanchet N."/>
            <person name="Boniface M.C."/>
            <person name="Brunel D."/>
            <person name="Catrice O."/>
            <person name="Chaidir N."/>
            <person name="Claudel C."/>
            <person name="Donnadieu C."/>
            <person name="Faraut T."/>
            <person name="Fievet G."/>
            <person name="Helmstetter N."/>
            <person name="King M."/>
            <person name="Knapp S.J."/>
            <person name="Lai Z."/>
            <person name="Le Paslier M.C."/>
            <person name="Lippi Y."/>
            <person name="Lorenzon L."/>
            <person name="Mandel J.R."/>
            <person name="Marage G."/>
            <person name="Marchand G."/>
            <person name="Marquand E."/>
            <person name="Bret-Mestries E."/>
            <person name="Morien E."/>
            <person name="Nambeesan S."/>
            <person name="Nguyen T."/>
            <person name="Pegot-Espagnet P."/>
            <person name="Pouilly N."/>
            <person name="Raftis F."/>
            <person name="Sallet E."/>
            <person name="Schiex T."/>
            <person name="Thomas J."/>
            <person name="Vandecasteele C."/>
            <person name="Vares D."/>
            <person name="Vear F."/>
            <person name="Vautrin S."/>
            <person name="Crespi M."/>
            <person name="Mangin B."/>
            <person name="Burke J.M."/>
            <person name="Salse J."/>
            <person name="Munos S."/>
            <person name="Vincourt P."/>
            <person name="Rieseberg L.H."/>
            <person name="Langlade N.B."/>
        </authorList>
    </citation>
    <scope>NUCLEOTIDE SEQUENCE</scope>
    <source>
        <tissue evidence="9">Leaves</tissue>
    </source>
</reference>
<feature type="compositionally biased region" description="Acidic residues" evidence="7">
    <location>
        <begin position="375"/>
        <end position="397"/>
    </location>
</feature>
<gene>
    <name evidence="9" type="ORF">HanXRQr2_Chr10g0426621</name>
</gene>
<dbReference type="Pfam" id="PF00076">
    <property type="entry name" value="RRM_1"/>
    <property type="match status" value="1"/>
</dbReference>
<dbReference type="PROSITE" id="PS50102">
    <property type="entry name" value="RRM"/>
    <property type="match status" value="1"/>
</dbReference>
<keyword evidence="10" id="KW-1185">Reference proteome</keyword>
<dbReference type="AlphaFoldDB" id="A0A9K3HV55"/>
<protein>
    <submittedName>
        <fullName evidence="9">RNA recognition motif domain, nucleotide-binding alpha-beta plait domain superfamily</fullName>
    </submittedName>
</protein>
<feature type="region of interest" description="Disordered" evidence="7">
    <location>
        <begin position="483"/>
        <end position="544"/>
    </location>
</feature>
<keyword evidence="3 6" id="KW-0694">RNA-binding</keyword>
<comment type="caution">
    <text evidence="9">The sequence shown here is derived from an EMBL/GenBank/DDBJ whole genome shotgun (WGS) entry which is preliminary data.</text>
</comment>
<dbReference type="InterPro" id="IPR012677">
    <property type="entry name" value="Nucleotide-bd_a/b_plait_sf"/>
</dbReference>
<feature type="domain" description="RRM" evidence="8">
    <location>
        <begin position="29"/>
        <end position="106"/>
    </location>
</feature>
<evidence type="ECO:0000256" key="5">
    <source>
        <dbReference type="ARBA" id="ARBA00023242"/>
    </source>
</evidence>
<sequence length="645" mass="71507">MGREDDNGGPWHEVQYRKNRKSKGDGVEWTFLIQNLADKVNRNILWRAFQQYGFISDVYVARKRDARGRCFGFVRYVGVQNMEETLASMNAVKMFGMKAMVSLAKYDKDHKKFNYSPDTYVRSEWRPKEPTNSVNNRDGGTNVQGNPSMKTCSSGPSSAGTAFVHNGISYADRVRSNHQGNTHGAKVVTVESKGALYPLHCIGRSIIGYVKEMQSISNIRKALSAEGLVEVGLSYIGGVMFMITCNDKAGARDCLEKHSAFLHKMFSKVFIWNGEDIPLVHLVDLRIIGVPFLVRDGLLYDKIGNQFGEVIQKSSFSWQNEDNSTRSVKIVTSCMAKIDEVVVIKWNEKTVTVRVVESCEQYLFNCDTDSSTDSSDSELESESEDDEGPVDMEDAEEGEIRENPSGDYHNQTTDAQPASVEEEPPTGGNETAPVVVDRLPEVHASPAGQELNGFLGNVEKCNMHGEGVHVSICSNINDVNLGMPNKSTPDGNDENSGPNNNTSGERSSGPNNLFDGEDYTPAQHLGKRNRDERSPPSFGSIQGPAQRPVYQSHILPDVQIDLNSPLGDNYGLQEVFSDLPESHGNNRVARDPGRADDTRDTDPVENRVQIEPNQLSDLKEEVRKLFVLGLLLVSISTVSSRKLRN</sequence>
<dbReference type="GO" id="GO:0006397">
    <property type="term" value="P:mRNA processing"/>
    <property type="evidence" value="ECO:0007669"/>
    <property type="project" value="UniProtKB-KW"/>
</dbReference>
<evidence type="ECO:0000313" key="10">
    <source>
        <dbReference type="Proteomes" id="UP000215914"/>
    </source>
</evidence>
<evidence type="ECO:0000313" key="9">
    <source>
        <dbReference type="EMBL" id="KAF5785268.1"/>
    </source>
</evidence>
<comment type="subcellular location">
    <subcellularLocation>
        <location evidence="1">Nucleus</location>
    </subcellularLocation>
</comment>
<dbReference type="Gramene" id="mRNA:HanXRQr2_Chr10g0426621">
    <property type="protein sequence ID" value="CDS:HanXRQr2_Chr10g0426621.1"/>
    <property type="gene ID" value="HanXRQr2_Chr10g0426621"/>
</dbReference>
<evidence type="ECO:0000256" key="7">
    <source>
        <dbReference type="SAM" id="MobiDB-lite"/>
    </source>
</evidence>
<accession>A0A9K3HV55</accession>
<feature type="compositionally biased region" description="Polar residues" evidence="7">
    <location>
        <begin position="485"/>
        <end position="511"/>
    </location>
</feature>
<dbReference type="GO" id="GO:0003723">
    <property type="term" value="F:RNA binding"/>
    <property type="evidence" value="ECO:0007669"/>
    <property type="project" value="UniProtKB-UniRule"/>
</dbReference>
<evidence type="ECO:0000256" key="1">
    <source>
        <dbReference type="ARBA" id="ARBA00004123"/>
    </source>
</evidence>
<dbReference type="SMART" id="SM00360">
    <property type="entry name" value="RRM"/>
    <property type="match status" value="1"/>
</dbReference>
<organism evidence="9 10">
    <name type="scientific">Helianthus annuus</name>
    <name type="common">Common sunflower</name>
    <dbReference type="NCBI Taxonomy" id="4232"/>
    <lineage>
        <taxon>Eukaryota</taxon>
        <taxon>Viridiplantae</taxon>
        <taxon>Streptophyta</taxon>
        <taxon>Embryophyta</taxon>
        <taxon>Tracheophyta</taxon>
        <taxon>Spermatophyta</taxon>
        <taxon>Magnoliopsida</taxon>
        <taxon>eudicotyledons</taxon>
        <taxon>Gunneridae</taxon>
        <taxon>Pentapetalae</taxon>
        <taxon>asterids</taxon>
        <taxon>campanulids</taxon>
        <taxon>Asterales</taxon>
        <taxon>Asteraceae</taxon>
        <taxon>Asteroideae</taxon>
        <taxon>Heliantheae alliance</taxon>
        <taxon>Heliantheae</taxon>
        <taxon>Helianthus</taxon>
    </lineage>
</organism>
<dbReference type="InterPro" id="IPR035979">
    <property type="entry name" value="RBD_domain_sf"/>
</dbReference>
<evidence type="ECO:0000256" key="6">
    <source>
        <dbReference type="PROSITE-ProRule" id="PRU00176"/>
    </source>
</evidence>
<feature type="region of interest" description="Disordered" evidence="7">
    <location>
        <begin position="124"/>
        <end position="158"/>
    </location>
</feature>
<feature type="compositionally biased region" description="Polar residues" evidence="7">
    <location>
        <begin position="130"/>
        <end position="158"/>
    </location>
</feature>
<dbReference type="PANTHER" id="PTHR48028:SF4">
    <property type="entry name" value="SC35-LIKE SPLICING FACTOR"/>
    <property type="match status" value="1"/>
</dbReference>
<dbReference type="SUPFAM" id="SSF54928">
    <property type="entry name" value="RNA-binding domain, RBD"/>
    <property type="match status" value="1"/>
</dbReference>
<dbReference type="PANTHER" id="PTHR48028">
    <property type="entry name" value="GLYCINE-RICH RNA-BINDING PROTEIN RZ1A"/>
    <property type="match status" value="1"/>
</dbReference>
<feature type="region of interest" description="Disordered" evidence="7">
    <location>
        <begin position="577"/>
        <end position="605"/>
    </location>
</feature>
<dbReference type="Proteomes" id="UP000215914">
    <property type="component" value="Unassembled WGS sequence"/>
</dbReference>
<feature type="region of interest" description="Disordered" evidence="7">
    <location>
        <begin position="367"/>
        <end position="432"/>
    </location>
</feature>
<keyword evidence="5" id="KW-0539">Nucleus</keyword>
<dbReference type="InterPro" id="IPR000504">
    <property type="entry name" value="RRM_dom"/>
</dbReference>
<evidence type="ECO:0000256" key="3">
    <source>
        <dbReference type="ARBA" id="ARBA00022884"/>
    </source>
</evidence>
<reference evidence="9" key="2">
    <citation type="submission" date="2020-06" db="EMBL/GenBank/DDBJ databases">
        <title>Helianthus annuus Genome sequencing and assembly Release 2.</title>
        <authorList>
            <person name="Gouzy J."/>
            <person name="Langlade N."/>
            <person name="Munos S."/>
        </authorList>
    </citation>
    <scope>NUCLEOTIDE SEQUENCE</scope>
    <source>
        <tissue evidence="9">Leaves</tissue>
    </source>
</reference>